<evidence type="ECO:0000313" key="3">
    <source>
        <dbReference type="Proteomes" id="UP001590951"/>
    </source>
</evidence>
<proteinExistence type="predicted"/>
<comment type="caution">
    <text evidence="2">The sequence shown here is derived from an EMBL/GenBank/DDBJ whole genome shotgun (WGS) entry which is preliminary data.</text>
</comment>
<sequence length="53" mass="5999">MKLERDVEQPISMPSVRARMEGGDAAMTVWEEEEAKIDAESDDEALRDKMDVS</sequence>
<evidence type="ECO:0000256" key="1">
    <source>
        <dbReference type="SAM" id="MobiDB-lite"/>
    </source>
</evidence>
<name>A0ABR4AFF9_9LECA</name>
<keyword evidence="3" id="KW-1185">Reference proteome</keyword>
<organism evidence="2 3">
    <name type="scientific">Lepraria finkii</name>
    <dbReference type="NCBI Taxonomy" id="1340010"/>
    <lineage>
        <taxon>Eukaryota</taxon>
        <taxon>Fungi</taxon>
        <taxon>Dikarya</taxon>
        <taxon>Ascomycota</taxon>
        <taxon>Pezizomycotina</taxon>
        <taxon>Lecanoromycetes</taxon>
        <taxon>OSLEUM clade</taxon>
        <taxon>Lecanoromycetidae</taxon>
        <taxon>Lecanorales</taxon>
        <taxon>Lecanorineae</taxon>
        <taxon>Stereocaulaceae</taxon>
        <taxon>Lepraria</taxon>
    </lineage>
</organism>
<protein>
    <submittedName>
        <fullName evidence="2">Uncharacterized protein</fullName>
    </submittedName>
</protein>
<gene>
    <name evidence="2" type="ORF">ABVK25_012385</name>
</gene>
<feature type="compositionally biased region" description="Basic and acidic residues" evidence="1">
    <location>
        <begin position="36"/>
        <end position="53"/>
    </location>
</feature>
<evidence type="ECO:0000313" key="2">
    <source>
        <dbReference type="EMBL" id="KAL2044557.1"/>
    </source>
</evidence>
<dbReference type="Proteomes" id="UP001590951">
    <property type="component" value="Unassembled WGS sequence"/>
</dbReference>
<reference evidence="2 3" key="1">
    <citation type="submission" date="2024-09" db="EMBL/GenBank/DDBJ databases">
        <title>Rethinking Asexuality: The Enigmatic Case of Functional Sexual Genes in Lepraria (Stereocaulaceae).</title>
        <authorList>
            <person name="Doellman M."/>
            <person name="Sun Y."/>
            <person name="Barcenas-Pena A."/>
            <person name="Lumbsch H.T."/>
            <person name="Grewe F."/>
        </authorList>
    </citation>
    <scope>NUCLEOTIDE SEQUENCE [LARGE SCALE GENOMIC DNA]</scope>
    <source>
        <strain evidence="2 3">Grewe 0041</strain>
    </source>
</reference>
<accession>A0ABR4AFF9</accession>
<dbReference type="EMBL" id="JBHFEH010000199">
    <property type="protein sequence ID" value="KAL2044557.1"/>
    <property type="molecule type" value="Genomic_DNA"/>
</dbReference>
<feature type="region of interest" description="Disordered" evidence="1">
    <location>
        <begin position="33"/>
        <end position="53"/>
    </location>
</feature>